<protein>
    <submittedName>
        <fullName evidence="1">Uncharacterized protein</fullName>
    </submittedName>
</protein>
<sequence>MNHIIQQPKTNQKQKKVSKVVLAHPEIQPNKTLDELKSKEWIAAIQKEIDQFEKAIHEVESLFKEASISQHQISLGSVKLVHDDYQFAALKLQVLREMLAKYLEDHTKYHQNKQIIKPLYHKYAKTVQEQQQLSQMTIDQQNLKFTIAKEREKIQFQFGVAQRVLVLIQAYLKLKDQHEDQEDLQKHRDYILQKIDKIQKTEERHSKKIDRHFNKILIDDPITFKEIEFQEEQIDDDTGYEGTNTTVREDLIKLCDRLIAYFIKFEKKEGDLFLQHDLATYQYFDQIKVAVPFYSNQIDMTIDLIKAKRSFFENAPDTEFFQTGVKKAIKQQVQKVDVTNEQEFPKLS</sequence>
<keyword evidence="2" id="KW-1185">Reference proteome</keyword>
<accession>A0A8S1L0Z3</accession>
<gene>
    <name evidence="1" type="ORF">PPRIM_AZ9-3.1.T0320011</name>
</gene>
<organism evidence="1 2">
    <name type="scientific">Paramecium primaurelia</name>
    <dbReference type="NCBI Taxonomy" id="5886"/>
    <lineage>
        <taxon>Eukaryota</taxon>
        <taxon>Sar</taxon>
        <taxon>Alveolata</taxon>
        <taxon>Ciliophora</taxon>
        <taxon>Intramacronucleata</taxon>
        <taxon>Oligohymenophorea</taxon>
        <taxon>Peniculida</taxon>
        <taxon>Parameciidae</taxon>
        <taxon>Paramecium</taxon>
    </lineage>
</organism>
<name>A0A8S1L0Z3_PARPR</name>
<dbReference type="EMBL" id="CAJJDM010000031">
    <property type="protein sequence ID" value="CAD8061550.1"/>
    <property type="molecule type" value="Genomic_DNA"/>
</dbReference>
<proteinExistence type="predicted"/>
<evidence type="ECO:0000313" key="1">
    <source>
        <dbReference type="EMBL" id="CAD8061550.1"/>
    </source>
</evidence>
<reference evidence="1" key="1">
    <citation type="submission" date="2021-01" db="EMBL/GenBank/DDBJ databases">
        <authorList>
            <consortium name="Genoscope - CEA"/>
            <person name="William W."/>
        </authorList>
    </citation>
    <scope>NUCLEOTIDE SEQUENCE</scope>
</reference>
<dbReference type="OMA" id="HDEFEFA"/>
<dbReference type="AlphaFoldDB" id="A0A8S1L0Z3"/>
<comment type="caution">
    <text evidence="1">The sequence shown here is derived from an EMBL/GenBank/DDBJ whole genome shotgun (WGS) entry which is preliminary data.</text>
</comment>
<evidence type="ECO:0000313" key="2">
    <source>
        <dbReference type="Proteomes" id="UP000688137"/>
    </source>
</evidence>
<dbReference type="Proteomes" id="UP000688137">
    <property type="component" value="Unassembled WGS sequence"/>
</dbReference>